<dbReference type="EMBL" id="MGDX01000009">
    <property type="protein sequence ID" value="OGL71650.1"/>
    <property type="molecule type" value="Genomic_DNA"/>
</dbReference>
<feature type="domain" description="Response regulatory" evidence="3">
    <location>
        <begin position="4"/>
        <end position="118"/>
    </location>
</feature>
<dbReference type="STRING" id="1802389.A3C17_02490"/>
<dbReference type="Proteomes" id="UP000177097">
    <property type="component" value="Unassembled WGS sequence"/>
</dbReference>
<gene>
    <name evidence="4" type="ORF">A3C17_02490</name>
</gene>
<evidence type="ECO:0000313" key="4">
    <source>
        <dbReference type="EMBL" id="OGL71650.1"/>
    </source>
</evidence>
<feature type="modified residue" description="4-aspartylphosphate" evidence="2">
    <location>
        <position position="52"/>
    </location>
</feature>
<dbReference type="InterPro" id="IPR050595">
    <property type="entry name" value="Bact_response_regulator"/>
</dbReference>
<reference evidence="4 5" key="1">
    <citation type="journal article" date="2016" name="Nat. Commun.">
        <title>Thousands of microbial genomes shed light on interconnected biogeochemical processes in an aquifer system.</title>
        <authorList>
            <person name="Anantharaman K."/>
            <person name="Brown C.T."/>
            <person name="Hug L.A."/>
            <person name="Sharon I."/>
            <person name="Castelle C.J."/>
            <person name="Probst A.J."/>
            <person name="Thomas B.C."/>
            <person name="Singh A."/>
            <person name="Wilkins M.J."/>
            <person name="Karaoz U."/>
            <person name="Brodie E.L."/>
            <person name="Williams K.H."/>
            <person name="Hubbard S.S."/>
            <person name="Banfield J.F."/>
        </authorList>
    </citation>
    <scope>NUCLEOTIDE SEQUENCE [LARGE SCALE GENOMIC DNA]</scope>
</reference>
<organism evidence="4 5">
    <name type="scientific">Candidatus Uhrbacteria bacterium RIFCSPHIGHO2_02_FULL_53_13</name>
    <dbReference type="NCBI Taxonomy" id="1802389"/>
    <lineage>
        <taxon>Bacteria</taxon>
        <taxon>Candidatus Uhriibacteriota</taxon>
    </lineage>
</organism>
<name>A0A1F7U037_9BACT</name>
<proteinExistence type="predicted"/>
<evidence type="ECO:0000313" key="5">
    <source>
        <dbReference type="Proteomes" id="UP000177097"/>
    </source>
</evidence>
<dbReference type="PANTHER" id="PTHR44591">
    <property type="entry name" value="STRESS RESPONSE REGULATOR PROTEIN 1"/>
    <property type="match status" value="1"/>
</dbReference>
<dbReference type="PANTHER" id="PTHR44591:SF23">
    <property type="entry name" value="CHEY SUBFAMILY"/>
    <property type="match status" value="1"/>
</dbReference>
<evidence type="ECO:0000256" key="2">
    <source>
        <dbReference type="PROSITE-ProRule" id="PRU00169"/>
    </source>
</evidence>
<dbReference type="GO" id="GO:0000160">
    <property type="term" value="P:phosphorelay signal transduction system"/>
    <property type="evidence" value="ECO:0007669"/>
    <property type="project" value="InterPro"/>
</dbReference>
<dbReference type="InterPro" id="IPR011006">
    <property type="entry name" value="CheY-like_superfamily"/>
</dbReference>
<dbReference type="Pfam" id="PF00072">
    <property type="entry name" value="Response_reg"/>
    <property type="match status" value="1"/>
</dbReference>
<dbReference type="CDD" id="cd00156">
    <property type="entry name" value="REC"/>
    <property type="match status" value="1"/>
</dbReference>
<evidence type="ECO:0000256" key="1">
    <source>
        <dbReference type="ARBA" id="ARBA00022553"/>
    </source>
</evidence>
<dbReference type="InterPro" id="IPR001789">
    <property type="entry name" value="Sig_transdc_resp-reg_receiver"/>
</dbReference>
<dbReference type="PROSITE" id="PS50110">
    <property type="entry name" value="RESPONSE_REGULATORY"/>
    <property type="match status" value="1"/>
</dbReference>
<sequence>MKRHVCIIDTDPFFAGLVARKCEQQNFKTTVIESFDHAERCLDEEVDAVILDVALHEDDAAEVIHQLRTARTGHVPVVVFTEHHDPKTIARLRREGADAYLIKGHFLPKEAVEKVARIIESKVV</sequence>
<keyword evidence="1 2" id="KW-0597">Phosphoprotein</keyword>
<comment type="caution">
    <text evidence="4">The sequence shown here is derived from an EMBL/GenBank/DDBJ whole genome shotgun (WGS) entry which is preliminary data.</text>
</comment>
<dbReference type="SMART" id="SM00448">
    <property type="entry name" value="REC"/>
    <property type="match status" value="1"/>
</dbReference>
<protein>
    <recommendedName>
        <fullName evidence="3">Response regulatory domain-containing protein</fullName>
    </recommendedName>
</protein>
<dbReference type="AlphaFoldDB" id="A0A1F7U037"/>
<accession>A0A1F7U037</accession>
<dbReference type="Gene3D" id="3.40.50.2300">
    <property type="match status" value="1"/>
</dbReference>
<evidence type="ECO:0000259" key="3">
    <source>
        <dbReference type="PROSITE" id="PS50110"/>
    </source>
</evidence>
<dbReference type="SUPFAM" id="SSF52172">
    <property type="entry name" value="CheY-like"/>
    <property type="match status" value="1"/>
</dbReference>